<sequence length="127" mass="13059">MMVRWWARRVGGGCRGCGGGGYGESGVAGDVGAATTRGFGDGMRERKMRCGRSDGAVVVGDRWQVRDGGYGESGEAGDVGTATARGSAMMGVAVVDLWCWRCGGDDDGNAGRSTVVVAVRWAGGYGR</sequence>
<dbReference type="EMBL" id="CM018031">
    <property type="protein sequence ID" value="KAA8549991.1"/>
    <property type="molecule type" value="Genomic_DNA"/>
</dbReference>
<dbReference type="AlphaFoldDB" id="A0A5J5C8U6"/>
<dbReference type="Proteomes" id="UP000325577">
    <property type="component" value="Linkage Group LG0"/>
</dbReference>
<accession>A0A5J5C8U6</accession>
<reference evidence="1 2" key="1">
    <citation type="submission" date="2019-09" db="EMBL/GenBank/DDBJ databases">
        <title>A chromosome-level genome assembly of the Chinese tupelo Nyssa sinensis.</title>
        <authorList>
            <person name="Yang X."/>
            <person name="Kang M."/>
            <person name="Yang Y."/>
            <person name="Xiong H."/>
            <person name="Wang M."/>
            <person name="Zhang Z."/>
            <person name="Wang Z."/>
            <person name="Wu H."/>
            <person name="Ma T."/>
            <person name="Liu J."/>
            <person name="Xi Z."/>
        </authorList>
    </citation>
    <scope>NUCLEOTIDE SEQUENCE [LARGE SCALE GENOMIC DNA]</scope>
    <source>
        <strain evidence="1">J267</strain>
        <tissue evidence="1">Leaf</tissue>
    </source>
</reference>
<gene>
    <name evidence="1" type="ORF">F0562_001652</name>
</gene>
<name>A0A5J5C8U6_9ASTE</name>
<evidence type="ECO:0000313" key="2">
    <source>
        <dbReference type="Proteomes" id="UP000325577"/>
    </source>
</evidence>
<evidence type="ECO:0000313" key="1">
    <source>
        <dbReference type="EMBL" id="KAA8549991.1"/>
    </source>
</evidence>
<organism evidence="1 2">
    <name type="scientific">Nyssa sinensis</name>
    <dbReference type="NCBI Taxonomy" id="561372"/>
    <lineage>
        <taxon>Eukaryota</taxon>
        <taxon>Viridiplantae</taxon>
        <taxon>Streptophyta</taxon>
        <taxon>Embryophyta</taxon>
        <taxon>Tracheophyta</taxon>
        <taxon>Spermatophyta</taxon>
        <taxon>Magnoliopsida</taxon>
        <taxon>eudicotyledons</taxon>
        <taxon>Gunneridae</taxon>
        <taxon>Pentapetalae</taxon>
        <taxon>asterids</taxon>
        <taxon>Cornales</taxon>
        <taxon>Nyssaceae</taxon>
        <taxon>Nyssa</taxon>
    </lineage>
</organism>
<keyword evidence="2" id="KW-1185">Reference proteome</keyword>
<protein>
    <submittedName>
        <fullName evidence="1">Uncharacterized protein</fullName>
    </submittedName>
</protein>
<proteinExistence type="predicted"/>